<sequence>MEYQLFDQTDRISIVANEEAGSPTTLNATVESSENANRQQEPSCRKLNFCQRRTKMEKILLAIAVIMLVTALSVIAISQFHHVHEKEFCSTPACLRAAANILDSMDQSVDPCEDFYQYACGGWIKSNPLPEGKSDWNIFKKLAETNNLILKEVLEDENFILKSAAEAKARTYYRSCMDQKTINELGIQPMLEVLKKIDVENITGDFNNKEWDFQRMLEIIQDEYNTPSLFQWDVMADVENSSRNSIIIKQITPTLKSKMYYVNKTKDDKILSTYLNYMTKVGVLLGGDEKTTRSQMEDVLDLETKLAKIIVPKGEKKPGSKLYEKVTIAELQKIAPFIHWLDYFDSAFVKIGQNISSSQEITILSTEYLQKLSKLITKYLSNPHDQKTLRNYLVWVLVHRNIRYLPKPFVDAADALQQILTGSKIENDWKICISSVDKAIGFALGAMFVRKAFPAESKPMAVEMIHVIKEAFKENFPWLEWMDSETRELVVEKVDSIKEMIAFPEYITDFEKLDEKYQE</sequence>
<keyword evidence="5" id="KW-0378">Hydrolase</keyword>
<dbReference type="Proteomes" id="UP000887116">
    <property type="component" value="Unassembled WGS sequence"/>
</dbReference>
<comment type="caution">
    <text evidence="12">The sequence shown here is derived from an EMBL/GenBank/DDBJ whole genome shotgun (WGS) entry which is preliminary data.</text>
</comment>
<keyword evidence="10" id="KW-0812">Transmembrane</keyword>
<dbReference type="AlphaFoldDB" id="A0A8X6LBT2"/>
<dbReference type="InterPro" id="IPR042089">
    <property type="entry name" value="Peptidase_M13_dom_2"/>
</dbReference>
<evidence type="ECO:0000259" key="11">
    <source>
        <dbReference type="Pfam" id="PF05649"/>
    </source>
</evidence>
<dbReference type="Gene3D" id="1.10.1380.10">
    <property type="entry name" value="Neutral endopeptidase , domain2"/>
    <property type="match status" value="1"/>
</dbReference>
<evidence type="ECO:0000256" key="1">
    <source>
        <dbReference type="ARBA" id="ARBA00001947"/>
    </source>
</evidence>
<keyword evidence="7" id="KW-0482">Metalloprotease</keyword>
<feature type="domain" description="Peptidase M13 N-terminal" evidence="11">
    <location>
        <begin position="111"/>
        <end position="504"/>
    </location>
</feature>
<keyword evidence="13" id="KW-1185">Reference proteome</keyword>
<name>A0A8X6LBT2_TRICU</name>
<comment type="similarity">
    <text evidence="2">Belongs to the peptidase M13 family.</text>
</comment>
<evidence type="ECO:0000256" key="6">
    <source>
        <dbReference type="ARBA" id="ARBA00022833"/>
    </source>
</evidence>
<evidence type="ECO:0000256" key="9">
    <source>
        <dbReference type="ARBA" id="ARBA00023180"/>
    </source>
</evidence>
<keyword evidence="8" id="KW-1015">Disulfide bond</keyword>
<dbReference type="Gene3D" id="3.40.390.10">
    <property type="entry name" value="Collagenase (Catalytic Domain)"/>
    <property type="match status" value="1"/>
</dbReference>
<dbReference type="GO" id="GO:0004222">
    <property type="term" value="F:metalloendopeptidase activity"/>
    <property type="evidence" value="ECO:0007669"/>
    <property type="project" value="InterPro"/>
</dbReference>
<keyword evidence="4" id="KW-0479">Metal-binding</keyword>
<dbReference type="GO" id="GO:0046872">
    <property type="term" value="F:metal ion binding"/>
    <property type="evidence" value="ECO:0007669"/>
    <property type="project" value="UniProtKB-KW"/>
</dbReference>
<evidence type="ECO:0000313" key="13">
    <source>
        <dbReference type="Proteomes" id="UP000887116"/>
    </source>
</evidence>
<dbReference type="OrthoDB" id="6412428at2759"/>
<evidence type="ECO:0000313" key="12">
    <source>
        <dbReference type="EMBL" id="GFR02662.1"/>
    </source>
</evidence>
<keyword evidence="10" id="KW-1133">Transmembrane helix</keyword>
<gene>
    <name evidence="12" type="ORF">TNCT_364391</name>
</gene>
<proteinExistence type="inferred from homology"/>
<feature type="transmembrane region" description="Helical" evidence="10">
    <location>
        <begin position="59"/>
        <end position="80"/>
    </location>
</feature>
<evidence type="ECO:0000256" key="8">
    <source>
        <dbReference type="ARBA" id="ARBA00023157"/>
    </source>
</evidence>
<protein>
    <submittedName>
        <fullName evidence="12">Endothelin-converting enzyme homolog</fullName>
    </submittedName>
</protein>
<dbReference type="InterPro" id="IPR024079">
    <property type="entry name" value="MetalloPept_cat_dom_sf"/>
</dbReference>
<dbReference type="FunFam" id="3.40.390.10:FF:000076">
    <property type="entry name" value="membrane metallo-endopeptidase-like 1"/>
    <property type="match status" value="1"/>
</dbReference>
<dbReference type="GO" id="GO:0016485">
    <property type="term" value="P:protein processing"/>
    <property type="evidence" value="ECO:0007669"/>
    <property type="project" value="TreeGrafter"/>
</dbReference>
<comment type="cofactor">
    <cofactor evidence="1">
        <name>Zn(2+)</name>
        <dbReference type="ChEBI" id="CHEBI:29105"/>
    </cofactor>
</comment>
<dbReference type="GO" id="GO:0005886">
    <property type="term" value="C:plasma membrane"/>
    <property type="evidence" value="ECO:0007669"/>
    <property type="project" value="TreeGrafter"/>
</dbReference>
<evidence type="ECO:0000256" key="7">
    <source>
        <dbReference type="ARBA" id="ARBA00023049"/>
    </source>
</evidence>
<dbReference type="PANTHER" id="PTHR11733:SF167">
    <property type="entry name" value="FI17812P1-RELATED"/>
    <property type="match status" value="1"/>
</dbReference>
<evidence type="ECO:0000256" key="10">
    <source>
        <dbReference type="SAM" id="Phobius"/>
    </source>
</evidence>
<dbReference type="CDD" id="cd08662">
    <property type="entry name" value="M13"/>
    <property type="match status" value="1"/>
</dbReference>
<evidence type="ECO:0000256" key="2">
    <source>
        <dbReference type="ARBA" id="ARBA00007357"/>
    </source>
</evidence>
<dbReference type="PANTHER" id="PTHR11733">
    <property type="entry name" value="ZINC METALLOPROTEASE FAMILY M13 NEPRILYSIN-RELATED"/>
    <property type="match status" value="1"/>
</dbReference>
<organism evidence="12 13">
    <name type="scientific">Trichonephila clavata</name>
    <name type="common">Joro spider</name>
    <name type="synonym">Nephila clavata</name>
    <dbReference type="NCBI Taxonomy" id="2740835"/>
    <lineage>
        <taxon>Eukaryota</taxon>
        <taxon>Metazoa</taxon>
        <taxon>Ecdysozoa</taxon>
        <taxon>Arthropoda</taxon>
        <taxon>Chelicerata</taxon>
        <taxon>Arachnida</taxon>
        <taxon>Araneae</taxon>
        <taxon>Araneomorphae</taxon>
        <taxon>Entelegynae</taxon>
        <taxon>Araneoidea</taxon>
        <taxon>Nephilidae</taxon>
        <taxon>Trichonephila</taxon>
    </lineage>
</organism>
<keyword evidence="9" id="KW-0325">Glycoprotein</keyword>
<keyword evidence="10" id="KW-0472">Membrane</keyword>
<reference evidence="12" key="1">
    <citation type="submission" date="2020-07" db="EMBL/GenBank/DDBJ databases">
        <title>Multicomponent nature underlies the extraordinary mechanical properties of spider dragline silk.</title>
        <authorList>
            <person name="Kono N."/>
            <person name="Nakamura H."/>
            <person name="Mori M."/>
            <person name="Yoshida Y."/>
            <person name="Ohtoshi R."/>
            <person name="Malay A.D."/>
            <person name="Moran D.A.P."/>
            <person name="Tomita M."/>
            <person name="Numata K."/>
            <person name="Arakawa K."/>
        </authorList>
    </citation>
    <scope>NUCLEOTIDE SEQUENCE</scope>
</reference>
<evidence type="ECO:0000256" key="4">
    <source>
        <dbReference type="ARBA" id="ARBA00022723"/>
    </source>
</evidence>
<dbReference type="InterPro" id="IPR000718">
    <property type="entry name" value="Peptidase_M13"/>
</dbReference>
<keyword evidence="6" id="KW-0862">Zinc</keyword>
<dbReference type="InterPro" id="IPR008753">
    <property type="entry name" value="Peptidase_M13_N"/>
</dbReference>
<dbReference type="SUPFAM" id="SSF55486">
    <property type="entry name" value="Metalloproteases ('zincins'), catalytic domain"/>
    <property type="match status" value="1"/>
</dbReference>
<dbReference type="PROSITE" id="PS51885">
    <property type="entry name" value="NEPRILYSIN"/>
    <property type="match status" value="1"/>
</dbReference>
<keyword evidence="3" id="KW-0645">Protease</keyword>
<dbReference type="EMBL" id="BMAO01025441">
    <property type="protein sequence ID" value="GFR02662.1"/>
    <property type="molecule type" value="Genomic_DNA"/>
</dbReference>
<evidence type="ECO:0000256" key="3">
    <source>
        <dbReference type="ARBA" id="ARBA00022670"/>
    </source>
</evidence>
<accession>A0A8X6LBT2</accession>
<dbReference type="Pfam" id="PF05649">
    <property type="entry name" value="Peptidase_M13_N"/>
    <property type="match status" value="1"/>
</dbReference>
<feature type="non-terminal residue" evidence="12">
    <location>
        <position position="519"/>
    </location>
</feature>
<evidence type="ECO:0000256" key="5">
    <source>
        <dbReference type="ARBA" id="ARBA00022801"/>
    </source>
</evidence>